<name>A0A0C3FI77_PILCF</name>
<dbReference type="InParanoid" id="A0A0C3FI77"/>
<sequence>MASYSQKSTIVSVLRIHRRQQHPSALADEPVGRLVKAVQRASSWSRVIVAYDAADTVLSQTISARPELNPGSGEDVILLPVQPWSFTVPLNAIIIRACALGASKIVFISLEMTVSADKLAQMLSLWTKETLVIGKALDPHSFQDISKANDIHGSEVGASVKLTGLTSPWNTFAIWDLSKLAKTGFLALSDTNVQPGQSAIEEVPTIALHQRLFPSESKAILVKLVDVHESASGWDTNWNDPQRTAWQQSKLATKDLSAASHLRLLGLHTELHAGNSTEPRVLHLDLSCPK</sequence>
<evidence type="ECO:0000313" key="1">
    <source>
        <dbReference type="EMBL" id="KIM79329.1"/>
    </source>
</evidence>
<dbReference type="EMBL" id="KN833010">
    <property type="protein sequence ID" value="KIM79329.1"/>
    <property type="molecule type" value="Genomic_DNA"/>
</dbReference>
<accession>A0A0C3FI77</accession>
<protein>
    <submittedName>
        <fullName evidence="1">Uncharacterized protein</fullName>
    </submittedName>
</protein>
<dbReference type="Proteomes" id="UP000054166">
    <property type="component" value="Unassembled WGS sequence"/>
</dbReference>
<organism evidence="1 2">
    <name type="scientific">Piloderma croceum (strain F 1598)</name>
    <dbReference type="NCBI Taxonomy" id="765440"/>
    <lineage>
        <taxon>Eukaryota</taxon>
        <taxon>Fungi</taxon>
        <taxon>Dikarya</taxon>
        <taxon>Basidiomycota</taxon>
        <taxon>Agaricomycotina</taxon>
        <taxon>Agaricomycetes</taxon>
        <taxon>Agaricomycetidae</taxon>
        <taxon>Atheliales</taxon>
        <taxon>Atheliaceae</taxon>
        <taxon>Piloderma</taxon>
    </lineage>
</organism>
<dbReference type="AlphaFoldDB" id="A0A0C3FI77"/>
<proteinExistence type="predicted"/>
<dbReference type="OrthoDB" id="9973624at2759"/>
<reference evidence="1 2" key="1">
    <citation type="submission" date="2014-04" db="EMBL/GenBank/DDBJ databases">
        <authorList>
            <consortium name="DOE Joint Genome Institute"/>
            <person name="Kuo A."/>
            <person name="Tarkka M."/>
            <person name="Buscot F."/>
            <person name="Kohler A."/>
            <person name="Nagy L.G."/>
            <person name="Floudas D."/>
            <person name="Copeland A."/>
            <person name="Barry K.W."/>
            <person name="Cichocki N."/>
            <person name="Veneault-Fourrey C."/>
            <person name="LaButti K."/>
            <person name="Lindquist E.A."/>
            <person name="Lipzen A."/>
            <person name="Lundell T."/>
            <person name="Morin E."/>
            <person name="Murat C."/>
            <person name="Sun H."/>
            <person name="Tunlid A."/>
            <person name="Henrissat B."/>
            <person name="Grigoriev I.V."/>
            <person name="Hibbett D.S."/>
            <person name="Martin F."/>
            <person name="Nordberg H.P."/>
            <person name="Cantor M.N."/>
            <person name="Hua S.X."/>
        </authorList>
    </citation>
    <scope>NUCLEOTIDE SEQUENCE [LARGE SCALE GENOMIC DNA]</scope>
    <source>
        <strain evidence="1 2">F 1598</strain>
    </source>
</reference>
<keyword evidence="2" id="KW-1185">Reference proteome</keyword>
<dbReference type="HOGENOM" id="CLU_960143_0_0_1"/>
<evidence type="ECO:0000313" key="2">
    <source>
        <dbReference type="Proteomes" id="UP000054166"/>
    </source>
</evidence>
<reference evidence="2" key="2">
    <citation type="submission" date="2015-01" db="EMBL/GenBank/DDBJ databases">
        <title>Evolutionary Origins and Diversification of the Mycorrhizal Mutualists.</title>
        <authorList>
            <consortium name="DOE Joint Genome Institute"/>
            <consortium name="Mycorrhizal Genomics Consortium"/>
            <person name="Kohler A."/>
            <person name="Kuo A."/>
            <person name="Nagy L.G."/>
            <person name="Floudas D."/>
            <person name="Copeland A."/>
            <person name="Barry K.W."/>
            <person name="Cichocki N."/>
            <person name="Veneault-Fourrey C."/>
            <person name="LaButti K."/>
            <person name="Lindquist E.A."/>
            <person name="Lipzen A."/>
            <person name="Lundell T."/>
            <person name="Morin E."/>
            <person name="Murat C."/>
            <person name="Riley R."/>
            <person name="Ohm R."/>
            <person name="Sun H."/>
            <person name="Tunlid A."/>
            <person name="Henrissat B."/>
            <person name="Grigoriev I.V."/>
            <person name="Hibbett D.S."/>
            <person name="Martin F."/>
        </authorList>
    </citation>
    <scope>NUCLEOTIDE SEQUENCE [LARGE SCALE GENOMIC DNA]</scope>
    <source>
        <strain evidence="2">F 1598</strain>
    </source>
</reference>
<gene>
    <name evidence="1" type="ORF">PILCRDRAFT_10463</name>
</gene>